<dbReference type="InterPro" id="IPR036412">
    <property type="entry name" value="HAD-like_sf"/>
</dbReference>
<dbReference type="PRINTS" id="PR00943">
    <property type="entry name" value="CUATPASE"/>
</dbReference>
<dbReference type="HOGENOM" id="CLU_001771_0_2_2"/>
<evidence type="ECO:0000256" key="8">
    <source>
        <dbReference type="ARBA" id="ARBA00022796"/>
    </source>
</evidence>
<evidence type="ECO:0000256" key="3">
    <source>
        <dbReference type="ARBA" id="ARBA00022448"/>
    </source>
</evidence>
<dbReference type="GO" id="GO:0005507">
    <property type="term" value="F:copper ion binding"/>
    <property type="evidence" value="ECO:0007669"/>
    <property type="project" value="InterPro"/>
</dbReference>
<dbReference type="GO" id="GO:0005524">
    <property type="term" value="F:ATP binding"/>
    <property type="evidence" value="ECO:0007669"/>
    <property type="project" value="UniProtKB-KW"/>
</dbReference>
<feature type="transmembrane region" description="Helical" evidence="16">
    <location>
        <begin position="747"/>
        <end position="771"/>
    </location>
</feature>
<dbReference type="FunFam" id="3.30.70.100:FF:000005">
    <property type="entry name" value="Copper-exporting P-type ATPase A"/>
    <property type="match status" value="1"/>
</dbReference>
<dbReference type="InterPro" id="IPR001757">
    <property type="entry name" value="P_typ_ATPase"/>
</dbReference>
<evidence type="ECO:0000256" key="15">
    <source>
        <dbReference type="ARBA" id="ARBA00023136"/>
    </source>
</evidence>
<feature type="transmembrane region" description="Helical" evidence="16">
    <location>
        <begin position="227"/>
        <end position="246"/>
    </location>
</feature>
<dbReference type="InterPro" id="IPR023214">
    <property type="entry name" value="HAD_sf"/>
</dbReference>
<dbReference type="InterPro" id="IPR008250">
    <property type="entry name" value="ATPase_P-typ_transduc_dom_A_sf"/>
</dbReference>
<keyword evidence="15 16" id="KW-0472">Membrane</keyword>
<dbReference type="SFLD" id="SFLDG00002">
    <property type="entry name" value="C1.7:_P-type_atpase_like"/>
    <property type="match status" value="1"/>
</dbReference>
<feature type="transmembrane region" description="Helical" evidence="16">
    <location>
        <begin position="777"/>
        <end position="795"/>
    </location>
</feature>
<dbReference type="InterPro" id="IPR023299">
    <property type="entry name" value="ATPase_P-typ_cyto_dom_N"/>
</dbReference>
<feature type="transmembrane region" description="Helical" evidence="16">
    <location>
        <begin position="432"/>
        <end position="455"/>
    </location>
</feature>
<dbReference type="SUPFAM" id="SSF55008">
    <property type="entry name" value="HMA, heavy metal-associated domain"/>
    <property type="match status" value="2"/>
</dbReference>
<feature type="transmembrane region" description="Helical" evidence="16">
    <location>
        <begin position="252"/>
        <end position="271"/>
    </location>
</feature>
<evidence type="ECO:0000256" key="16">
    <source>
        <dbReference type="SAM" id="Phobius"/>
    </source>
</evidence>
<evidence type="ECO:0000259" key="17">
    <source>
        <dbReference type="PROSITE" id="PS50846"/>
    </source>
</evidence>
<keyword evidence="5" id="KW-0479">Metal-binding</keyword>
<dbReference type="OrthoDB" id="8588at2157"/>
<keyword evidence="18" id="KW-0378">Hydrolase</keyword>
<dbReference type="eggNOG" id="arCOG02764">
    <property type="taxonomic scope" value="Archaea"/>
</dbReference>
<evidence type="ECO:0000256" key="13">
    <source>
        <dbReference type="ARBA" id="ARBA00023008"/>
    </source>
</evidence>
<evidence type="ECO:0000256" key="5">
    <source>
        <dbReference type="ARBA" id="ARBA00022723"/>
    </source>
</evidence>
<dbReference type="GO" id="GO:0043682">
    <property type="term" value="F:P-type divalent copper transporter activity"/>
    <property type="evidence" value="ECO:0007669"/>
    <property type="project" value="TreeGrafter"/>
</dbReference>
<proteinExistence type="inferred from homology"/>
<organism evidence="18 19">
    <name type="scientific">Archaeoglobus veneficus (strain DSM 11195 / SNP6)</name>
    <dbReference type="NCBI Taxonomy" id="693661"/>
    <lineage>
        <taxon>Archaea</taxon>
        <taxon>Methanobacteriati</taxon>
        <taxon>Methanobacteriota</taxon>
        <taxon>Archaeoglobi</taxon>
        <taxon>Archaeoglobales</taxon>
        <taxon>Archaeoglobaceae</taxon>
        <taxon>Archaeoglobus</taxon>
    </lineage>
</organism>
<reference evidence="18 19" key="1">
    <citation type="submission" date="2011-03" db="EMBL/GenBank/DDBJ databases">
        <title>The complete genome of Archaeoglobus veneficus SNP6.</title>
        <authorList>
            <consortium name="US DOE Joint Genome Institute (JGI-PGF)"/>
            <person name="Lucas S."/>
            <person name="Copeland A."/>
            <person name="Lapidus A."/>
            <person name="Bruce D."/>
            <person name="Goodwin L."/>
            <person name="Pitluck S."/>
            <person name="Kyrpides N."/>
            <person name="Mavromatis K."/>
            <person name="Pagani I."/>
            <person name="Ivanova N."/>
            <person name="Mikhailova N."/>
            <person name="Lu M."/>
            <person name="Detter J.C."/>
            <person name="Tapia R."/>
            <person name="Han C."/>
            <person name="Land M."/>
            <person name="Hauser L."/>
            <person name="Markowitz V."/>
            <person name="Cheng J.-F."/>
            <person name="Hugenholtz P."/>
            <person name="Woyke T."/>
            <person name="Wu D."/>
            <person name="Spring S."/>
            <person name="Brambilla E."/>
            <person name="Klenk H.-P."/>
            <person name="Eisen J.A."/>
        </authorList>
    </citation>
    <scope>NUCLEOTIDE SEQUENCE [LARGE SCALE GENOMIC DNA]</scope>
    <source>
        <strain>SNP6</strain>
    </source>
</reference>
<dbReference type="PROSITE" id="PS50846">
    <property type="entry name" value="HMA_2"/>
    <property type="match status" value="2"/>
</dbReference>
<keyword evidence="4 16" id="KW-0812">Transmembrane</keyword>
<evidence type="ECO:0000256" key="6">
    <source>
        <dbReference type="ARBA" id="ARBA00022737"/>
    </source>
</evidence>
<dbReference type="InterPro" id="IPR006121">
    <property type="entry name" value="HMA_dom"/>
</dbReference>
<keyword evidence="11" id="KW-1278">Translocase</keyword>
<gene>
    <name evidence="18" type="ordered locus">Arcve_2079</name>
</gene>
<dbReference type="NCBIfam" id="TIGR01511">
    <property type="entry name" value="ATPase-IB1_Cu"/>
    <property type="match status" value="1"/>
</dbReference>
<dbReference type="eggNOG" id="arCOG01576">
    <property type="taxonomic scope" value="Archaea"/>
</dbReference>
<dbReference type="PROSITE" id="PS00154">
    <property type="entry name" value="ATPASE_E1_E2"/>
    <property type="match status" value="1"/>
</dbReference>
<dbReference type="NCBIfam" id="TIGR01494">
    <property type="entry name" value="ATPase_P-type"/>
    <property type="match status" value="1"/>
</dbReference>
<feature type="transmembrane region" description="Helical" evidence="16">
    <location>
        <begin position="164"/>
        <end position="182"/>
    </location>
</feature>
<keyword evidence="3" id="KW-0813">Transport</keyword>
<dbReference type="Pfam" id="PF00122">
    <property type="entry name" value="E1-E2_ATPase"/>
    <property type="match status" value="1"/>
</dbReference>
<keyword evidence="6" id="KW-0677">Repeat</keyword>
<dbReference type="SFLD" id="SFLDF00027">
    <property type="entry name" value="p-type_atpase"/>
    <property type="match status" value="1"/>
</dbReference>
<dbReference type="NCBIfam" id="TIGR01525">
    <property type="entry name" value="ATPase-IB_hvy"/>
    <property type="match status" value="1"/>
</dbReference>
<dbReference type="Gene3D" id="3.30.70.100">
    <property type="match status" value="2"/>
</dbReference>
<evidence type="ECO:0000256" key="4">
    <source>
        <dbReference type="ARBA" id="ARBA00022692"/>
    </source>
</evidence>
<dbReference type="Pfam" id="PF00702">
    <property type="entry name" value="Hydrolase"/>
    <property type="match status" value="1"/>
</dbReference>
<evidence type="ECO:0000256" key="12">
    <source>
        <dbReference type="ARBA" id="ARBA00022989"/>
    </source>
</evidence>
<comment type="similarity">
    <text evidence="2">Belongs to the cation transport ATPase (P-type) (TC 3.A.3) family. Type IB subfamily.</text>
</comment>
<dbReference type="CDD" id="cd00371">
    <property type="entry name" value="HMA"/>
    <property type="match status" value="2"/>
</dbReference>
<dbReference type="Gene3D" id="2.70.150.10">
    <property type="entry name" value="Calcium-transporting ATPase, cytoplasmic transduction domain A"/>
    <property type="match status" value="1"/>
</dbReference>
<keyword evidence="7" id="KW-0547">Nucleotide-binding</keyword>
<dbReference type="RefSeq" id="WP_013684720.1">
    <property type="nucleotide sequence ID" value="NC_015320.1"/>
</dbReference>
<dbReference type="CDD" id="cd02094">
    <property type="entry name" value="P-type_ATPase_Cu-like"/>
    <property type="match status" value="1"/>
</dbReference>
<keyword evidence="8" id="KW-0187">Copper transport</keyword>
<dbReference type="Gene3D" id="3.40.50.1000">
    <property type="entry name" value="HAD superfamily/HAD-like"/>
    <property type="match status" value="1"/>
</dbReference>
<keyword evidence="14" id="KW-0406">Ion transport</keyword>
<dbReference type="STRING" id="693661.Arcve_2079"/>
<dbReference type="InterPro" id="IPR018303">
    <property type="entry name" value="ATPase_P-typ_P_site"/>
</dbReference>
<feature type="domain" description="HMA" evidence="17">
    <location>
        <begin position="2"/>
        <end position="68"/>
    </location>
</feature>
<feature type="transmembrane region" description="Helical" evidence="16">
    <location>
        <begin position="405"/>
        <end position="426"/>
    </location>
</feature>
<dbReference type="EMBL" id="CP002588">
    <property type="protein sequence ID" value="AEA48069.1"/>
    <property type="molecule type" value="Genomic_DNA"/>
</dbReference>
<dbReference type="EC" id="3.6.3.4" evidence="18"/>
<dbReference type="PRINTS" id="PR00942">
    <property type="entry name" value="CUATPASEI"/>
</dbReference>
<dbReference type="KEGG" id="ave:Arcve_2079"/>
<dbReference type="InterPro" id="IPR036163">
    <property type="entry name" value="HMA_dom_sf"/>
</dbReference>
<evidence type="ECO:0000256" key="1">
    <source>
        <dbReference type="ARBA" id="ARBA00004127"/>
    </source>
</evidence>
<evidence type="ECO:0000256" key="9">
    <source>
        <dbReference type="ARBA" id="ARBA00022840"/>
    </source>
</evidence>
<protein>
    <submittedName>
        <fullName evidence="18">Heavy metal translocating P-type ATPase</fullName>
        <ecNumber evidence="18">3.6.3.4</ecNumber>
    </submittedName>
</protein>
<keyword evidence="19" id="KW-1185">Reference proteome</keyword>
<dbReference type="SUPFAM" id="SSF56784">
    <property type="entry name" value="HAD-like"/>
    <property type="match status" value="1"/>
</dbReference>
<dbReference type="SFLD" id="SFLDS00003">
    <property type="entry name" value="Haloacid_Dehalogenase"/>
    <property type="match status" value="1"/>
</dbReference>
<evidence type="ECO:0000256" key="7">
    <source>
        <dbReference type="ARBA" id="ARBA00022741"/>
    </source>
</evidence>
<dbReference type="InterPro" id="IPR044492">
    <property type="entry name" value="P_typ_ATPase_HD_dom"/>
</dbReference>
<evidence type="ECO:0000256" key="11">
    <source>
        <dbReference type="ARBA" id="ARBA00022967"/>
    </source>
</evidence>
<dbReference type="SUPFAM" id="SSF81653">
    <property type="entry name" value="Calcium ATPase, transduction domain A"/>
    <property type="match status" value="1"/>
</dbReference>
<evidence type="ECO:0000256" key="10">
    <source>
        <dbReference type="ARBA" id="ARBA00022842"/>
    </source>
</evidence>
<keyword evidence="9" id="KW-0067">ATP-binding</keyword>
<evidence type="ECO:0000256" key="14">
    <source>
        <dbReference type="ARBA" id="ARBA00023065"/>
    </source>
</evidence>
<dbReference type="PANTHER" id="PTHR43520:SF8">
    <property type="entry name" value="P-TYPE CU(+) TRANSPORTER"/>
    <property type="match status" value="1"/>
</dbReference>
<dbReference type="InterPro" id="IPR023298">
    <property type="entry name" value="ATPase_P-typ_TM_dom_sf"/>
</dbReference>
<sequence length="807" mass="87101">MEEIVLKIAGMTCAMCTKTIETHLKSLSGIIDVSVNLTNETAFVKYDPSRITLEKIIETIENIGYKVVREEKEVDVKIGGMTCAMCAKTIETVIRELKGVKDVTVNLATEKARIVFDPQLTSIQDIKNAIEETGYKFIGVEGEGFIDTEKIAREEHIVQLKKRFFVAAIVGSILLILTYGKYVGLPKISNLAWMEFALSTPVMYYSGKGMFSAAFRALRHKTLNMDVMYSMGVGSAYLASIASTIGLLPSDYLFYETAVLLLAFLLLGRTLEAIAKGKTSEAIKKLIGLQAKTAVVVRDGEEIEVPIEEVKVGDIVIVKPGEKIPVDGVVVEGESYVDESMISGEPIPSLKKRGDTVVGATINKNGVLKIEATRVGKDTLLSQIVKLVEQAQSTKPPIQRIADKIVAYFIPAVLIIAIASFVYWHFIAAMPVVFAFTTLVAVLVVACPCAFGLATPTALTVGMGRGAELGILIKNSEALEVARKITTVVFDKTGTLTKGKPEVTDIAAFDEIDESEVLKLAASAEKRSEHPIAEAIVRKAESKGVEIIEPEKFEILAGKGVIATINGNRVLVGNKMLMAECTNPGEVEKIIEKLENEAKTAVLVALNGKIVGVIGVADTIKESAKDAIKWLHRMGKKVVMITGDNRRTAEAIAGELGIDEVLAEVLPHEKAEEVKRLQEKGEVVAFVGDGINDAPALAQADVGIAIGSGTDIAIESGEIVLIRDDLRDVVAAIQLSEKTLNKIKQNIFWAMIYNTALIPAAAGLLYPVAGIIFRPEWAGAAMALSSVSVVTNSLLMKNYIPPIKFSN</sequence>
<dbReference type="GO" id="GO:0016887">
    <property type="term" value="F:ATP hydrolysis activity"/>
    <property type="evidence" value="ECO:0007669"/>
    <property type="project" value="InterPro"/>
</dbReference>
<dbReference type="Pfam" id="PF00403">
    <property type="entry name" value="HMA"/>
    <property type="match status" value="2"/>
</dbReference>
<dbReference type="GeneID" id="10395213"/>
<dbReference type="eggNOG" id="arCOG02763">
    <property type="taxonomic scope" value="Archaea"/>
</dbReference>
<dbReference type="FunFam" id="2.70.150.10:FF:000002">
    <property type="entry name" value="Copper-transporting ATPase 1, putative"/>
    <property type="match status" value="1"/>
</dbReference>
<dbReference type="Proteomes" id="UP000008136">
    <property type="component" value="Chromosome"/>
</dbReference>
<dbReference type="GO" id="GO:0012505">
    <property type="term" value="C:endomembrane system"/>
    <property type="evidence" value="ECO:0007669"/>
    <property type="project" value="UniProtKB-SubCell"/>
</dbReference>
<dbReference type="SUPFAM" id="SSF81665">
    <property type="entry name" value="Calcium ATPase, transmembrane domain M"/>
    <property type="match status" value="1"/>
</dbReference>
<dbReference type="InterPro" id="IPR006122">
    <property type="entry name" value="HMA_Cu_ion-bd"/>
</dbReference>
<dbReference type="GO" id="GO:0016020">
    <property type="term" value="C:membrane"/>
    <property type="evidence" value="ECO:0007669"/>
    <property type="project" value="InterPro"/>
</dbReference>
<dbReference type="NCBIfam" id="TIGR00003">
    <property type="entry name" value="copper ion binding protein"/>
    <property type="match status" value="2"/>
</dbReference>
<comment type="subcellular location">
    <subcellularLocation>
        <location evidence="1">Endomembrane system</location>
        <topology evidence="1">Multi-pass membrane protein</topology>
    </subcellularLocation>
</comment>
<dbReference type="GO" id="GO:0055070">
    <property type="term" value="P:copper ion homeostasis"/>
    <property type="evidence" value="ECO:0007669"/>
    <property type="project" value="TreeGrafter"/>
</dbReference>
<dbReference type="FunFam" id="3.30.70.100:FF:000001">
    <property type="entry name" value="ATPase copper transporting beta"/>
    <property type="match status" value="1"/>
</dbReference>
<evidence type="ECO:0000256" key="2">
    <source>
        <dbReference type="ARBA" id="ARBA00006024"/>
    </source>
</evidence>
<dbReference type="AlphaFoldDB" id="F2KSJ9"/>
<dbReference type="InterPro" id="IPR027256">
    <property type="entry name" value="P-typ_ATPase_IB"/>
</dbReference>
<keyword evidence="13" id="KW-0186">Copper</keyword>
<keyword evidence="10" id="KW-0460">Magnesium</keyword>
<name>F2KSJ9_ARCVS</name>
<evidence type="ECO:0000313" key="19">
    <source>
        <dbReference type="Proteomes" id="UP000008136"/>
    </source>
</evidence>
<evidence type="ECO:0000313" key="18">
    <source>
        <dbReference type="EMBL" id="AEA48069.1"/>
    </source>
</evidence>
<dbReference type="PRINTS" id="PR00119">
    <property type="entry name" value="CATATPASE"/>
</dbReference>
<keyword evidence="12 16" id="KW-1133">Transmembrane helix</keyword>
<dbReference type="Gene3D" id="3.40.1110.10">
    <property type="entry name" value="Calcium-transporting ATPase, cytoplasmic domain N"/>
    <property type="match status" value="1"/>
</dbReference>
<dbReference type="InterPro" id="IPR059000">
    <property type="entry name" value="ATPase_P-type_domA"/>
</dbReference>
<accession>F2KSJ9</accession>
<feature type="domain" description="HMA" evidence="17">
    <location>
        <begin position="72"/>
        <end position="138"/>
    </location>
</feature>
<dbReference type="FunFam" id="3.40.50.1000:FF:000031">
    <property type="entry name" value="Probable copper-transporting ATPase HMA5"/>
    <property type="match status" value="1"/>
</dbReference>
<dbReference type="PANTHER" id="PTHR43520">
    <property type="entry name" value="ATP7, ISOFORM B"/>
    <property type="match status" value="1"/>
</dbReference>